<accession>A0A2H9T6V7</accession>
<name>A0A2H9T6V7_9ZZZZ</name>
<protein>
    <submittedName>
        <fullName evidence="1">Uncharacterized protein</fullName>
    </submittedName>
</protein>
<comment type="caution">
    <text evidence="1">The sequence shown here is derived from an EMBL/GenBank/DDBJ whole genome shotgun (WGS) entry which is preliminary data.</text>
</comment>
<evidence type="ECO:0000313" key="1">
    <source>
        <dbReference type="EMBL" id="PJE78938.1"/>
    </source>
</evidence>
<dbReference type="AlphaFoldDB" id="A0A2H9T6V7"/>
<sequence>MMVVLLVFLIKRRFRSMEVPDALVIAIHSFSPIIKNMKTFTVTYSCLFDLNENGRNLASLEASQARQGVSLAVTVV</sequence>
<dbReference type="EMBL" id="NSIT01000113">
    <property type="protein sequence ID" value="PJE78938.1"/>
    <property type="molecule type" value="Genomic_DNA"/>
</dbReference>
<reference evidence="1" key="1">
    <citation type="journal article" date="2017" name="Appl. Environ. Microbiol.">
        <title>Molecular characterization of an Endozoicomonas-like organism causing infection in king scallop Pecten maximus L.</title>
        <authorList>
            <person name="Cano I."/>
            <person name="van Aerle R."/>
            <person name="Ross S."/>
            <person name="Verner-Jeffreys D.W."/>
            <person name="Paley R.K."/>
            <person name="Rimmer G."/>
            <person name="Ryder D."/>
            <person name="Hooper P."/>
            <person name="Stone D."/>
            <person name="Feist S.W."/>
        </authorList>
    </citation>
    <scope>NUCLEOTIDE SEQUENCE</scope>
</reference>
<organism evidence="1">
    <name type="scientific">invertebrate metagenome</name>
    <dbReference type="NCBI Taxonomy" id="1711999"/>
    <lineage>
        <taxon>unclassified sequences</taxon>
        <taxon>metagenomes</taxon>
        <taxon>organismal metagenomes</taxon>
    </lineage>
</organism>
<proteinExistence type="predicted"/>
<gene>
    <name evidence="1" type="ORF">CI610_02102</name>
</gene>